<organism evidence="12 13">
    <name type="scientific">Candidatus Giovannonibacteria bacterium GW2011_GWB1_45_9b</name>
    <dbReference type="NCBI Taxonomy" id="1618653"/>
    <lineage>
        <taxon>Bacteria</taxon>
        <taxon>Candidatus Giovannoniibacteriota</taxon>
    </lineage>
</organism>
<dbReference type="PATRIC" id="fig|1618653.3.peg.26"/>
<evidence type="ECO:0000313" key="13">
    <source>
        <dbReference type="Proteomes" id="UP000034020"/>
    </source>
</evidence>
<dbReference type="InterPro" id="IPR008909">
    <property type="entry name" value="DALR_anticod-bd"/>
</dbReference>
<evidence type="ECO:0000256" key="6">
    <source>
        <dbReference type="ARBA" id="ARBA00023146"/>
    </source>
</evidence>
<dbReference type="InterPro" id="IPR014729">
    <property type="entry name" value="Rossmann-like_a/b/a_fold"/>
</dbReference>
<evidence type="ECO:0000256" key="4">
    <source>
        <dbReference type="ARBA" id="ARBA00022840"/>
    </source>
</evidence>
<feature type="domain" description="Arginyl tRNA synthetase N-terminal" evidence="11">
    <location>
        <begin position="4"/>
        <end position="82"/>
    </location>
</feature>
<evidence type="ECO:0000256" key="7">
    <source>
        <dbReference type="ARBA" id="ARBA00049339"/>
    </source>
</evidence>
<evidence type="ECO:0000256" key="5">
    <source>
        <dbReference type="ARBA" id="ARBA00022917"/>
    </source>
</evidence>
<sequence length="495" mass="56423">MLRDELKKEISRVAGADIEIKLVEPERSENGDYSTNLAFLLAKKKGKSPNDIAEEVAHKLRSAKSDLIDRADSVGGFVNVWVKDEALIKKLSKKLKFDKQNKKINIEFVSANPTGPLTMANGRGGFYGDALANVLMKVGYDVTREYYINDAGNQIRLLGESIEAAEGKMEEKKEHYKGDYIKKFIGKDIEDVVKILREEIEKSLEKAGIKFDIWFSEKELREKKEPEEVLKFLEGKKLVEKKEGAIWLGDAVLVKSDAEFTYFLVDLAYHFNKFFDRKFDLAIDVWGADHHGYVERMKKGIEALGVDPERLKIIIMQLVRLVSGGNEVRMSKRAGKFVTIDDLLEQVGADVARWFFLERSPNTHMDFDLDLAKEKSEKNPVYYVQYAHTRMASILSKSGYLDTECPSTFGHASERELALKILRLPELLEDISKDYQVHRLTTYAYELAQTFSAFYRDVKVVGSAREAELLYLVSKTKETLADVLKLLGISQPEKM</sequence>
<dbReference type="Gene3D" id="1.10.730.10">
    <property type="entry name" value="Isoleucyl-tRNA Synthetase, Domain 1"/>
    <property type="match status" value="1"/>
</dbReference>
<evidence type="ECO:0000256" key="1">
    <source>
        <dbReference type="ARBA" id="ARBA00005594"/>
    </source>
</evidence>
<dbReference type="InterPro" id="IPR036695">
    <property type="entry name" value="Arg-tRNA-synth_N_sf"/>
</dbReference>
<dbReference type="Pfam" id="PF00750">
    <property type="entry name" value="tRNA-synt_1d"/>
    <property type="match status" value="2"/>
</dbReference>
<dbReference type="InterPro" id="IPR009080">
    <property type="entry name" value="tRNAsynth_Ia_anticodon-bd"/>
</dbReference>
<dbReference type="SMART" id="SM00836">
    <property type="entry name" value="DALR_1"/>
    <property type="match status" value="1"/>
</dbReference>
<dbReference type="EMBL" id="LCLL01000002">
    <property type="protein sequence ID" value="KKU16770.1"/>
    <property type="molecule type" value="Genomic_DNA"/>
</dbReference>
<dbReference type="HAMAP" id="MF_00123">
    <property type="entry name" value="Arg_tRNA_synth"/>
    <property type="match status" value="1"/>
</dbReference>
<accession>A0A0G1R772</accession>
<dbReference type="PRINTS" id="PR01038">
    <property type="entry name" value="TRNASYNTHARG"/>
</dbReference>
<keyword evidence="5 8" id="KW-0648">Protein biosynthesis</keyword>
<dbReference type="Pfam" id="PF03485">
    <property type="entry name" value="Arg_tRNA_synt_N"/>
    <property type="match status" value="1"/>
</dbReference>
<dbReference type="GO" id="GO:0004814">
    <property type="term" value="F:arginine-tRNA ligase activity"/>
    <property type="evidence" value="ECO:0007669"/>
    <property type="project" value="UniProtKB-UniRule"/>
</dbReference>
<dbReference type="GO" id="GO:0005524">
    <property type="term" value="F:ATP binding"/>
    <property type="evidence" value="ECO:0007669"/>
    <property type="project" value="UniProtKB-UniRule"/>
</dbReference>
<dbReference type="SUPFAM" id="SSF52374">
    <property type="entry name" value="Nucleotidylyl transferase"/>
    <property type="match status" value="1"/>
</dbReference>
<dbReference type="PANTHER" id="PTHR11956">
    <property type="entry name" value="ARGINYL-TRNA SYNTHETASE"/>
    <property type="match status" value="1"/>
</dbReference>
<dbReference type="Pfam" id="PF05746">
    <property type="entry name" value="DALR_1"/>
    <property type="match status" value="1"/>
</dbReference>
<reference evidence="12 13" key="1">
    <citation type="journal article" date="2015" name="Nature">
        <title>rRNA introns, odd ribosomes, and small enigmatic genomes across a large radiation of phyla.</title>
        <authorList>
            <person name="Brown C.T."/>
            <person name="Hug L.A."/>
            <person name="Thomas B.C."/>
            <person name="Sharon I."/>
            <person name="Castelle C.J."/>
            <person name="Singh A."/>
            <person name="Wilkins M.J."/>
            <person name="Williams K.H."/>
            <person name="Banfield J.F."/>
        </authorList>
    </citation>
    <scope>NUCLEOTIDE SEQUENCE [LARGE SCALE GENOMIC DNA]</scope>
</reference>
<keyword evidence="8" id="KW-0963">Cytoplasm</keyword>
<evidence type="ECO:0000256" key="8">
    <source>
        <dbReference type="HAMAP-Rule" id="MF_00123"/>
    </source>
</evidence>
<keyword evidence="6 8" id="KW-0030">Aminoacyl-tRNA synthetase</keyword>
<comment type="catalytic activity">
    <reaction evidence="7 8">
        <text>tRNA(Arg) + L-arginine + ATP = L-arginyl-tRNA(Arg) + AMP + diphosphate</text>
        <dbReference type="Rhea" id="RHEA:20301"/>
        <dbReference type="Rhea" id="RHEA-COMP:9658"/>
        <dbReference type="Rhea" id="RHEA-COMP:9673"/>
        <dbReference type="ChEBI" id="CHEBI:30616"/>
        <dbReference type="ChEBI" id="CHEBI:32682"/>
        <dbReference type="ChEBI" id="CHEBI:33019"/>
        <dbReference type="ChEBI" id="CHEBI:78442"/>
        <dbReference type="ChEBI" id="CHEBI:78513"/>
        <dbReference type="ChEBI" id="CHEBI:456215"/>
        <dbReference type="EC" id="6.1.1.19"/>
    </reaction>
</comment>
<dbReference type="Proteomes" id="UP000034020">
    <property type="component" value="Unassembled WGS sequence"/>
</dbReference>
<dbReference type="AlphaFoldDB" id="A0A0G1R772"/>
<comment type="caution">
    <text evidence="12">The sequence shown here is derived from an EMBL/GenBank/DDBJ whole genome shotgun (WGS) entry which is preliminary data.</text>
</comment>
<dbReference type="InterPro" id="IPR035684">
    <property type="entry name" value="ArgRS_core"/>
</dbReference>
<comment type="subunit">
    <text evidence="8">Monomer.</text>
</comment>
<keyword evidence="4 8" id="KW-0067">ATP-binding</keyword>
<comment type="subcellular location">
    <subcellularLocation>
        <location evidence="8">Cytoplasm</location>
    </subcellularLocation>
</comment>
<dbReference type="SMART" id="SM01016">
    <property type="entry name" value="Arg_tRNA_synt_N"/>
    <property type="match status" value="1"/>
</dbReference>
<evidence type="ECO:0000259" key="10">
    <source>
        <dbReference type="SMART" id="SM00836"/>
    </source>
</evidence>
<keyword evidence="2 8" id="KW-0436">Ligase</keyword>
<evidence type="ECO:0000256" key="3">
    <source>
        <dbReference type="ARBA" id="ARBA00022741"/>
    </source>
</evidence>
<dbReference type="PANTHER" id="PTHR11956:SF5">
    <property type="entry name" value="ARGININE--TRNA LIGASE, CYTOPLASMIC"/>
    <property type="match status" value="1"/>
</dbReference>
<evidence type="ECO:0000259" key="11">
    <source>
        <dbReference type="SMART" id="SM01016"/>
    </source>
</evidence>
<dbReference type="InterPro" id="IPR005148">
    <property type="entry name" value="Arg-tRNA-synth_N"/>
</dbReference>
<dbReference type="SUPFAM" id="SSF47323">
    <property type="entry name" value="Anticodon-binding domain of a subclass of class I aminoacyl-tRNA synthetases"/>
    <property type="match status" value="1"/>
</dbReference>
<keyword evidence="3 8" id="KW-0547">Nucleotide-binding</keyword>
<name>A0A0G1R772_9BACT</name>
<dbReference type="EC" id="6.1.1.19" evidence="8"/>
<dbReference type="InterPro" id="IPR001278">
    <property type="entry name" value="Arg-tRNA-ligase"/>
</dbReference>
<proteinExistence type="inferred from homology"/>
<feature type="short sequence motif" description="'HIGH' region" evidence="8">
    <location>
        <begin position="111"/>
        <end position="121"/>
    </location>
</feature>
<comment type="similarity">
    <text evidence="1 8 9">Belongs to the class-I aminoacyl-tRNA synthetase family.</text>
</comment>
<evidence type="ECO:0000256" key="2">
    <source>
        <dbReference type="ARBA" id="ARBA00022598"/>
    </source>
</evidence>
<dbReference type="Gene3D" id="3.40.50.620">
    <property type="entry name" value="HUPs"/>
    <property type="match status" value="1"/>
</dbReference>
<dbReference type="GO" id="GO:0005737">
    <property type="term" value="C:cytoplasm"/>
    <property type="evidence" value="ECO:0007669"/>
    <property type="project" value="UniProtKB-SubCell"/>
</dbReference>
<gene>
    <name evidence="8" type="primary">argS</name>
    <name evidence="12" type="ORF">UX24_C0002G0003</name>
</gene>
<evidence type="ECO:0000256" key="9">
    <source>
        <dbReference type="RuleBase" id="RU363038"/>
    </source>
</evidence>
<feature type="domain" description="DALR anticodon binding" evidence="10">
    <location>
        <begin position="384"/>
        <end position="495"/>
    </location>
</feature>
<protein>
    <recommendedName>
        <fullName evidence="8">Arginine--tRNA ligase</fullName>
        <ecNumber evidence="8">6.1.1.19</ecNumber>
    </recommendedName>
    <alternativeName>
        <fullName evidence="8">Arginyl-tRNA synthetase</fullName>
        <shortName evidence="8">ArgRS</shortName>
    </alternativeName>
</protein>
<dbReference type="CDD" id="cd00671">
    <property type="entry name" value="ArgRS_core"/>
    <property type="match status" value="1"/>
</dbReference>
<dbReference type="GO" id="GO:0006420">
    <property type="term" value="P:arginyl-tRNA aminoacylation"/>
    <property type="evidence" value="ECO:0007669"/>
    <property type="project" value="UniProtKB-UniRule"/>
</dbReference>
<dbReference type="SUPFAM" id="SSF55190">
    <property type="entry name" value="Arginyl-tRNA synthetase (ArgRS), N-terminal 'additional' domain"/>
    <property type="match status" value="1"/>
</dbReference>
<evidence type="ECO:0000313" key="12">
    <source>
        <dbReference type="EMBL" id="KKU16770.1"/>
    </source>
</evidence>
<dbReference type="Gene3D" id="3.30.1360.70">
    <property type="entry name" value="Arginyl tRNA synthetase N-terminal domain"/>
    <property type="match status" value="1"/>
</dbReference>